<evidence type="ECO:0000313" key="12">
    <source>
        <dbReference type="EMBL" id="ABK15106.1"/>
    </source>
</evidence>
<keyword evidence="5 11" id="KW-0472">Membrane</keyword>
<reference evidence="12 13" key="1">
    <citation type="submission" date="2006-10" db="EMBL/GenBank/DDBJ databases">
        <title>Complete sequence of Methanosaeta thermophila PT.</title>
        <authorList>
            <consortium name="US DOE Joint Genome Institute"/>
            <person name="Copeland A."/>
            <person name="Lucas S."/>
            <person name="Lapidus A."/>
            <person name="Barry K."/>
            <person name="Detter J.C."/>
            <person name="Glavina del Rio T."/>
            <person name="Hammon N."/>
            <person name="Israni S."/>
            <person name="Pitluck S."/>
            <person name="Chain P."/>
            <person name="Malfatti S."/>
            <person name="Shin M."/>
            <person name="Vergez L."/>
            <person name="Schmutz J."/>
            <person name="Larimer F."/>
            <person name="Land M."/>
            <person name="Hauser L."/>
            <person name="Kyrpides N."/>
            <person name="Kim E."/>
            <person name="Smith K.S."/>
            <person name="Ingram-Smith C."/>
            <person name="Richardson P."/>
        </authorList>
    </citation>
    <scope>NUCLEOTIDE SEQUENCE [LARGE SCALE GENOMIC DNA]</scope>
    <source>
        <strain evidence="13">DSM 6194 / JCM 14653 / NBRC 101360 / PT</strain>
    </source>
</reference>
<dbReference type="PANTHER" id="PTHR35809:SF1">
    <property type="entry name" value="ARCHAETIDYLSERINE DECARBOXYLASE PROENZYME-RELATED"/>
    <property type="match status" value="1"/>
</dbReference>
<feature type="transmembrane region" description="Helical" evidence="11">
    <location>
        <begin position="20"/>
        <end position="42"/>
    </location>
</feature>
<keyword evidence="11" id="KW-0812">Transmembrane</keyword>
<keyword evidence="6" id="KW-0865">Zymogen</keyword>
<dbReference type="HOGENOM" id="CLU_072492_1_0_2"/>
<accession>A0B8T2</accession>
<keyword evidence="7" id="KW-0594">Phospholipid biosynthesis</keyword>
<keyword evidence="1" id="KW-1003">Cell membrane</keyword>
<dbReference type="EMBL" id="CP000477">
    <property type="protein sequence ID" value="ABK15106.1"/>
    <property type="molecule type" value="Genomic_DNA"/>
</dbReference>
<dbReference type="GO" id="GO:0008654">
    <property type="term" value="P:phospholipid biosynthetic process"/>
    <property type="evidence" value="ECO:0007669"/>
    <property type="project" value="UniProtKB-KW"/>
</dbReference>
<dbReference type="STRING" id="349307.Mthe_1330"/>
<dbReference type="InterPro" id="IPR033175">
    <property type="entry name" value="PSD-A"/>
</dbReference>
<sequence length="195" mass="21738">MSLRLAPGSLPWVVTPFAASLMIYPFSTALSLIFLFVTAFMIHFHRDPERFPEGEGMLSPADGRIVEADEKHIYIFMGPMDVHVNRAPLDGVVRSVEFRGGDHSPAFRHPLKNAHSIIEIESEMGRFTLKQISGMAARRVVCWVSPGDRLRRGQRIGMIRFGSGVIVTAPPGYRIIARKGSRVRAGQTVIAELRE</sequence>
<dbReference type="RefSeq" id="WP_011696498.1">
    <property type="nucleotide sequence ID" value="NC_008553.1"/>
</dbReference>
<dbReference type="AlphaFoldDB" id="A0B8T2"/>
<dbReference type="KEGG" id="mtp:Mthe_1330"/>
<gene>
    <name evidence="12" type="ordered locus">Mthe_1330</name>
</gene>
<dbReference type="Proteomes" id="UP000000674">
    <property type="component" value="Chromosome"/>
</dbReference>
<keyword evidence="11" id="KW-1133">Transmembrane helix</keyword>
<evidence type="ECO:0000256" key="1">
    <source>
        <dbReference type="ARBA" id="ARBA00022475"/>
    </source>
</evidence>
<keyword evidence="3" id="KW-0210">Decarboxylase</keyword>
<evidence type="ECO:0000256" key="4">
    <source>
        <dbReference type="ARBA" id="ARBA00023098"/>
    </source>
</evidence>
<evidence type="ECO:0000256" key="10">
    <source>
        <dbReference type="ARBA" id="ARBA00023317"/>
    </source>
</evidence>
<evidence type="ECO:0000256" key="9">
    <source>
        <dbReference type="ARBA" id="ARBA00023264"/>
    </source>
</evidence>
<dbReference type="NCBIfam" id="NF003685">
    <property type="entry name" value="PRK05305.2-5"/>
    <property type="match status" value="1"/>
</dbReference>
<evidence type="ECO:0000256" key="5">
    <source>
        <dbReference type="ARBA" id="ARBA00023136"/>
    </source>
</evidence>
<evidence type="ECO:0000256" key="2">
    <source>
        <dbReference type="ARBA" id="ARBA00022516"/>
    </source>
</evidence>
<dbReference type="InterPro" id="IPR003817">
    <property type="entry name" value="PS_Dcarbxylase"/>
</dbReference>
<keyword evidence="10" id="KW-0670">Pyruvate</keyword>
<evidence type="ECO:0000256" key="11">
    <source>
        <dbReference type="SAM" id="Phobius"/>
    </source>
</evidence>
<dbReference type="OrthoDB" id="50255at2157"/>
<protein>
    <submittedName>
        <fullName evidence="12">Phosphatidylserine decarboxylase related protein</fullName>
    </submittedName>
</protein>
<keyword evidence="8" id="KW-0456">Lyase</keyword>
<keyword evidence="4" id="KW-0443">Lipid metabolism</keyword>
<dbReference type="Pfam" id="PF02666">
    <property type="entry name" value="PS_Dcarbxylase"/>
    <property type="match status" value="1"/>
</dbReference>
<dbReference type="GO" id="GO:0004609">
    <property type="term" value="F:phosphatidylserine decarboxylase activity"/>
    <property type="evidence" value="ECO:0007669"/>
    <property type="project" value="InterPro"/>
</dbReference>
<evidence type="ECO:0000256" key="3">
    <source>
        <dbReference type="ARBA" id="ARBA00022793"/>
    </source>
</evidence>
<evidence type="ECO:0000256" key="6">
    <source>
        <dbReference type="ARBA" id="ARBA00023145"/>
    </source>
</evidence>
<keyword evidence="13" id="KW-1185">Reference proteome</keyword>
<evidence type="ECO:0000256" key="7">
    <source>
        <dbReference type="ARBA" id="ARBA00023209"/>
    </source>
</evidence>
<organism evidence="12 13">
    <name type="scientific">Methanothrix thermoacetophila (strain DSM 6194 / JCM 14653 / NBRC 101360 / PT)</name>
    <name type="common">Methanosaeta thermophila</name>
    <dbReference type="NCBI Taxonomy" id="349307"/>
    <lineage>
        <taxon>Archaea</taxon>
        <taxon>Methanobacteriati</taxon>
        <taxon>Methanobacteriota</taxon>
        <taxon>Stenosarchaea group</taxon>
        <taxon>Methanomicrobia</taxon>
        <taxon>Methanotrichales</taxon>
        <taxon>Methanotrichaceae</taxon>
        <taxon>Methanothrix</taxon>
    </lineage>
</organism>
<name>A0B8T2_METTP</name>
<evidence type="ECO:0000313" key="13">
    <source>
        <dbReference type="Proteomes" id="UP000000674"/>
    </source>
</evidence>
<dbReference type="PANTHER" id="PTHR35809">
    <property type="entry name" value="ARCHAETIDYLSERINE DECARBOXYLASE PROENZYME-RELATED"/>
    <property type="match status" value="1"/>
</dbReference>
<keyword evidence="2" id="KW-0444">Lipid biosynthesis</keyword>
<keyword evidence="9" id="KW-1208">Phospholipid metabolism</keyword>
<proteinExistence type="predicted"/>
<evidence type="ECO:0000256" key="8">
    <source>
        <dbReference type="ARBA" id="ARBA00023239"/>
    </source>
</evidence>
<dbReference type="GeneID" id="4462136"/>